<feature type="compositionally biased region" description="Basic residues" evidence="9">
    <location>
        <begin position="741"/>
        <end position="755"/>
    </location>
</feature>
<evidence type="ECO:0000256" key="3">
    <source>
        <dbReference type="ARBA" id="ARBA00022692"/>
    </source>
</evidence>
<sequence>MSLVTATLQDFLCVGAIIPFCIMYPPDDYEYLEGFWTMIASMVFSLAATVLMFIDLHRTPHFRLLGSGVTHKQRILIAEAMALCFYLAIGALIFIYLEQWTFLDALFFVMVTITTIGFGDHAPQSTGGRVFVIFYAAGGIVLLTLVVNSIRYVILEDLHGQQATRAKERKAKRQARILEQNDQRAFDETNQKTESAAGGGQLDSKGKPIEILDTTSMHESLGDKGQNNEHPEKSRGSRRDSIDDELRRTTLEPYQTQLVNDTPWWKRVLTFGHKPIPMTTRMSIRGEQRRAERLQVDKEIMREYRIRLWSSAVMFMIFWFIGAVIFTFVESWDFGSSMYFVVIAFTTIGYGDFVPRTLAGRSIFLCYCLLGVATLTSLASLIAEVLSKSMRKHVVETQMRRVERLIALEDERNPREEDSRDLEPGERQDLNIEDDQQNERVQVLSSLVKAGFEGSAASQAACQGSLRMLIQVSKDLDRALQDVLGLDFVSSENTQVSPPPLVTPAAIVNYLEKEEYASDNYLGPSISRDITSTSSIHRHSIHRVKHGQKYSMDSHSNTFHGTGSCAVDDGSQIKITAWPAMRADTPAYQPSKPSRGRQTASPTLVSKTTASFPAHHVNGNGTDNVSVHWQQLVAYVKQFKALTKACDEALQSVAAWEASEKGLRERRCKAYHRRKRLLQGRLRQLQQAPEAPRAALNQDRGEEETDELEEWDEEGSNDDDEDEALDQWRSGIVASLLGATRPRRRRGHSRSHHGRQPSTLRSQHGLKDQGVVSEGRRTSANHAIDRGPLQASEDLLLNASQDMAAIHVVDEVLQQSSSVADTGMSSCPGPPVGAVRST</sequence>
<evidence type="ECO:0000256" key="5">
    <source>
        <dbReference type="ARBA" id="ARBA00023065"/>
    </source>
</evidence>
<feature type="compositionally biased region" description="Acidic residues" evidence="9">
    <location>
        <begin position="701"/>
        <end position="723"/>
    </location>
</feature>
<feature type="region of interest" description="Disordered" evidence="9">
    <location>
        <begin position="165"/>
        <end position="246"/>
    </location>
</feature>
<feature type="compositionally biased region" description="Basic and acidic residues" evidence="9">
    <location>
        <begin position="220"/>
        <end position="246"/>
    </location>
</feature>
<evidence type="ECO:0000259" key="11">
    <source>
        <dbReference type="Pfam" id="PF07885"/>
    </source>
</evidence>
<evidence type="ECO:0000313" key="12">
    <source>
        <dbReference type="EMBL" id="KAF9982824.1"/>
    </source>
</evidence>
<feature type="transmembrane region" description="Helical" evidence="10">
    <location>
        <begin position="363"/>
        <end position="383"/>
    </location>
</feature>
<dbReference type="GO" id="GO:0005886">
    <property type="term" value="C:plasma membrane"/>
    <property type="evidence" value="ECO:0007669"/>
    <property type="project" value="TreeGrafter"/>
</dbReference>
<reference evidence="12" key="1">
    <citation type="journal article" date="2020" name="Fungal Divers.">
        <title>Resolving the Mortierellaceae phylogeny through synthesis of multi-gene phylogenetics and phylogenomics.</title>
        <authorList>
            <person name="Vandepol N."/>
            <person name="Liber J."/>
            <person name="Desiro A."/>
            <person name="Na H."/>
            <person name="Kennedy M."/>
            <person name="Barry K."/>
            <person name="Grigoriev I.V."/>
            <person name="Miller A.N."/>
            <person name="O'Donnell K."/>
            <person name="Stajich J.E."/>
            <person name="Bonito G."/>
        </authorList>
    </citation>
    <scope>NUCLEOTIDE SEQUENCE</scope>
    <source>
        <strain evidence="12">MES-2147</strain>
    </source>
</reference>
<evidence type="ECO:0000313" key="13">
    <source>
        <dbReference type="Proteomes" id="UP000749646"/>
    </source>
</evidence>
<dbReference type="AlphaFoldDB" id="A0A9P6SN10"/>
<dbReference type="OrthoDB" id="297496at2759"/>
<keyword evidence="6 10" id="KW-0472">Membrane</keyword>
<evidence type="ECO:0000256" key="7">
    <source>
        <dbReference type="ARBA" id="ARBA00023303"/>
    </source>
</evidence>
<feature type="compositionally biased region" description="Basic and acidic residues" evidence="9">
    <location>
        <begin position="410"/>
        <end position="430"/>
    </location>
</feature>
<evidence type="ECO:0000256" key="6">
    <source>
        <dbReference type="ARBA" id="ARBA00023136"/>
    </source>
</evidence>
<dbReference type="PANTHER" id="PTHR11003:SF291">
    <property type="entry name" value="IP11374P"/>
    <property type="match status" value="1"/>
</dbReference>
<dbReference type="InterPro" id="IPR003280">
    <property type="entry name" value="2pore_dom_K_chnl"/>
</dbReference>
<feature type="region of interest" description="Disordered" evidence="9">
    <location>
        <begin position="410"/>
        <end position="435"/>
    </location>
</feature>
<evidence type="ECO:0000256" key="10">
    <source>
        <dbReference type="SAM" id="Phobius"/>
    </source>
</evidence>
<dbReference type="PANTHER" id="PTHR11003">
    <property type="entry name" value="POTASSIUM CHANNEL, SUBFAMILY K"/>
    <property type="match status" value="1"/>
</dbReference>
<dbReference type="GO" id="GO:0015271">
    <property type="term" value="F:outward rectifier potassium channel activity"/>
    <property type="evidence" value="ECO:0007669"/>
    <property type="project" value="TreeGrafter"/>
</dbReference>
<feature type="domain" description="Potassium channel" evidence="11">
    <location>
        <begin position="315"/>
        <end position="387"/>
    </location>
</feature>
<feature type="transmembrane region" description="Helical" evidence="10">
    <location>
        <begin position="75"/>
        <end position="97"/>
    </location>
</feature>
<keyword evidence="7 8" id="KW-0407">Ion channel</keyword>
<feature type="transmembrane region" description="Helical" evidence="10">
    <location>
        <begin position="308"/>
        <end position="328"/>
    </location>
</feature>
<evidence type="ECO:0000256" key="9">
    <source>
        <dbReference type="SAM" id="MobiDB-lite"/>
    </source>
</evidence>
<feature type="region of interest" description="Disordered" evidence="9">
    <location>
        <begin position="819"/>
        <end position="838"/>
    </location>
</feature>
<keyword evidence="4 10" id="KW-1133">Transmembrane helix</keyword>
<accession>A0A9P6SN10</accession>
<feature type="domain" description="Potassium channel" evidence="11">
    <location>
        <begin position="82"/>
        <end position="151"/>
    </location>
</feature>
<evidence type="ECO:0000256" key="1">
    <source>
        <dbReference type="ARBA" id="ARBA00004141"/>
    </source>
</evidence>
<keyword evidence="3 8" id="KW-0812">Transmembrane</keyword>
<evidence type="ECO:0000256" key="2">
    <source>
        <dbReference type="ARBA" id="ARBA00022448"/>
    </source>
</evidence>
<keyword evidence="2 8" id="KW-0813">Transport</keyword>
<dbReference type="Pfam" id="PF07885">
    <property type="entry name" value="Ion_trans_2"/>
    <property type="match status" value="2"/>
</dbReference>
<feature type="region of interest" description="Disordered" evidence="9">
    <location>
        <begin position="736"/>
        <end position="786"/>
    </location>
</feature>
<keyword evidence="5 8" id="KW-0406">Ion transport</keyword>
<evidence type="ECO:0000256" key="8">
    <source>
        <dbReference type="RuleBase" id="RU003857"/>
    </source>
</evidence>
<feature type="compositionally biased region" description="Basic and acidic residues" evidence="9">
    <location>
        <begin position="179"/>
        <end position="191"/>
    </location>
</feature>
<name>A0A9P6SN10_9FUNG</name>
<dbReference type="Gene3D" id="1.10.287.70">
    <property type="match status" value="2"/>
</dbReference>
<dbReference type="Proteomes" id="UP000749646">
    <property type="component" value="Unassembled WGS sequence"/>
</dbReference>
<comment type="subcellular location">
    <subcellularLocation>
        <location evidence="1">Membrane</location>
        <topology evidence="1">Multi-pass membrane protein</topology>
    </subcellularLocation>
</comment>
<dbReference type="GO" id="GO:0030322">
    <property type="term" value="P:stabilization of membrane potential"/>
    <property type="evidence" value="ECO:0007669"/>
    <property type="project" value="TreeGrafter"/>
</dbReference>
<gene>
    <name evidence="12" type="ORF">BGZ65_002460</name>
</gene>
<organism evidence="12 13">
    <name type="scientific">Modicella reniformis</name>
    <dbReference type="NCBI Taxonomy" id="1440133"/>
    <lineage>
        <taxon>Eukaryota</taxon>
        <taxon>Fungi</taxon>
        <taxon>Fungi incertae sedis</taxon>
        <taxon>Mucoromycota</taxon>
        <taxon>Mortierellomycotina</taxon>
        <taxon>Mortierellomycetes</taxon>
        <taxon>Mortierellales</taxon>
        <taxon>Mortierellaceae</taxon>
        <taxon>Modicella</taxon>
    </lineage>
</organism>
<feature type="transmembrane region" description="Helical" evidence="10">
    <location>
        <begin position="334"/>
        <end position="351"/>
    </location>
</feature>
<keyword evidence="13" id="KW-1185">Reference proteome</keyword>
<protein>
    <recommendedName>
        <fullName evidence="11">Potassium channel domain-containing protein</fullName>
    </recommendedName>
</protein>
<dbReference type="SUPFAM" id="SSF81324">
    <property type="entry name" value="Voltage-gated potassium channels"/>
    <property type="match status" value="2"/>
</dbReference>
<dbReference type="GO" id="GO:0022841">
    <property type="term" value="F:potassium ion leak channel activity"/>
    <property type="evidence" value="ECO:0007669"/>
    <property type="project" value="TreeGrafter"/>
</dbReference>
<feature type="transmembrane region" description="Helical" evidence="10">
    <location>
        <begin position="34"/>
        <end position="54"/>
    </location>
</feature>
<dbReference type="PRINTS" id="PR01333">
    <property type="entry name" value="2POREKCHANEL"/>
</dbReference>
<feature type="transmembrane region" description="Helical" evidence="10">
    <location>
        <begin position="132"/>
        <end position="155"/>
    </location>
</feature>
<feature type="region of interest" description="Disordered" evidence="9">
    <location>
        <begin position="680"/>
        <end position="723"/>
    </location>
</feature>
<dbReference type="InterPro" id="IPR013099">
    <property type="entry name" value="K_chnl_dom"/>
</dbReference>
<evidence type="ECO:0000256" key="4">
    <source>
        <dbReference type="ARBA" id="ARBA00022989"/>
    </source>
</evidence>
<dbReference type="EMBL" id="JAAAHW010003541">
    <property type="protein sequence ID" value="KAF9982824.1"/>
    <property type="molecule type" value="Genomic_DNA"/>
</dbReference>
<proteinExistence type="inferred from homology"/>
<comment type="caution">
    <text evidence="12">The sequence shown here is derived from an EMBL/GenBank/DDBJ whole genome shotgun (WGS) entry which is preliminary data.</text>
</comment>
<comment type="similarity">
    <text evidence="8">Belongs to the two pore domain potassium channel (TC 1.A.1.8) family.</text>
</comment>